<reference evidence="1 2" key="1">
    <citation type="submission" date="2016-10" db="EMBL/GenBank/DDBJ databases">
        <title>Comparative genomics of Bacillus thuringiensis reveals a path to pathogens against multiple invertebrate hosts.</title>
        <authorList>
            <person name="Zheng J."/>
            <person name="Gao Q."/>
            <person name="Liu H."/>
            <person name="Peng D."/>
            <person name="Ruan L."/>
            <person name="Sun M."/>
        </authorList>
    </citation>
    <scope>NUCLEOTIDE SEQUENCE [LARGE SCALE GENOMIC DNA]</scope>
    <source>
        <strain evidence="1">BGSC 4BK1</strain>
    </source>
</reference>
<dbReference type="Proteomes" id="UP000194945">
    <property type="component" value="Unassembled WGS sequence"/>
</dbReference>
<evidence type="ECO:0000313" key="1">
    <source>
        <dbReference type="EMBL" id="OTX93296.1"/>
    </source>
</evidence>
<gene>
    <name evidence="1" type="ORF">BK730_06785</name>
</gene>
<organism evidence="1 2">
    <name type="scientific">Bacillus wiedmannii</name>
    <dbReference type="NCBI Taxonomy" id="1890302"/>
    <lineage>
        <taxon>Bacteria</taxon>
        <taxon>Bacillati</taxon>
        <taxon>Bacillota</taxon>
        <taxon>Bacilli</taxon>
        <taxon>Bacillales</taxon>
        <taxon>Bacillaceae</taxon>
        <taxon>Bacillus</taxon>
        <taxon>Bacillus cereus group</taxon>
    </lineage>
</organism>
<evidence type="ECO:0000313" key="2">
    <source>
        <dbReference type="Proteomes" id="UP000194945"/>
    </source>
</evidence>
<name>A0A242ZJD9_9BACI</name>
<accession>A0A242ZJD9</accession>
<sequence>MLKYSFLNFKEYELLQIYSAGKLEGSGMYVGLFEDNNQLFLCWRNEQGNKVYTNIDFISVERLSNNGQYDSQNYPKCNCDPNYLD</sequence>
<proteinExistence type="predicted"/>
<protein>
    <submittedName>
        <fullName evidence="1">Uncharacterized protein</fullName>
    </submittedName>
</protein>
<dbReference type="AlphaFoldDB" id="A0A242ZJD9"/>
<dbReference type="EMBL" id="NFDE01000021">
    <property type="protein sequence ID" value="OTX93296.1"/>
    <property type="molecule type" value="Genomic_DNA"/>
</dbReference>
<comment type="caution">
    <text evidence="1">The sequence shown here is derived from an EMBL/GenBank/DDBJ whole genome shotgun (WGS) entry which is preliminary data.</text>
</comment>
<dbReference type="RefSeq" id="WP_086422674.1">
    <property type="nucleotide sequence ID" value="NZ_NFDE01000021.1"/>
</dbReference>